<gene>
    <name evidence="2" type="ORF">IAC53_08375</name>
</gene>
<feature type="transmembrane region" description="Helical" evidence="1">
    <location>
        <begin position="20"/>
        <end position="41"/>
    </location>
</feature>
<accession>A0A9D1IGJ5</accession>
<dbReference type="Proteomes" id="UP000824071">
    <property type="component" value="Unassembled WGS sequence"/>
</dbReference>
<keyword evidence="1" id="KW-1133">Transmembrane helix</keyword>
<evidence type="ECO:0000256" key="1">
    <source>
        <dbReference type="SAM" id="Phobius"/>
    </source>
</evidence>
<evidence type="ECO:0000313" key="2">
    <source>
        <dbReference type="EMBL" id="HIU36603.1"/>
    </source>
</evidence>
<keyword evidence="1" id="KW-0472">Membrane</keyword>
<name>A0A9D1IGJ5_9FIRM</name>
<proteinExistence type="predicted"/>
<dbReference type="EMBL" id="DVMW01000048">
    <property type="protein sequence ID" value="HIU36603.1"/>
    <property type="molecule type" value="Genomic_DNA"/>
</dbReference>
<reference evidence="2" key="2">
    <citation type="journal article" date="2021" name="PeerJ">
        <title>Extensive microbial diversity within the chicken gut microbiome revealed by metagenomics and culture.</title>
        <authorList>
            <person name="Gilroy R."/>
            <person name="Ravi A."/>
            <person name="Getino M."/>
            <person name="Pursley I."/>
            <person name="Horton D.L."/>
            <person name="Alikhan N.F."/>
            <person name="Baker D."/>
            <person name="Gharbi K."/>
            <person name="Hall N."/>
            <person name="Watson M."/>
            <person name="Adriaenssens E.M."/>
            <person name="Foster-Nyarko E."/>
            <person name="Jarju S."/>
            <person name="Secka A."/>
            <person name="Antonio M."/>
            <person name="Oren A."/>
            <person name="Chaudhuri R.R."/>
            <person name="La Ragione R."/>
            <person name="Hildebrand F."/>
            <person name="Pallen M.J."/>
        </authorList>
    </citation>
    <scope>NUCLEOTIDE SEQUENCE</scope>
    <source>
        <strain evidence="2">ChiGjej1B1-19959</strain>
    </source>
</reference>
<organism evidence="2 3">
    <name type="scientific">Candidatus Fimenecus excrementigallinarum</name>
    <dbReference type="NCBI Taxonomy" id="2840816"/>
    <lineage>
        <taxon>Bacteria</taxon>
        <taxon>Bacillati</taxon>
        <taxon>Bacillota</taxon>
        <taxon>Clostridia</taxon>
        <taxon>Candidatus Fimenecus</taxon>
    </lineage>
</organism>
<evidence type="ECO:0000313" key="3">
    <source>
        <dbReference type="Proteomes" id="UP000824071"/>
    </source>
</evidence>
<reference evidence="2" key="1">
    <citation type="submission" date="2020-10" db="EMBL/GenBank/DDBJ databases">
        <authorList>
            <person name="Gilroy R."/>
        </authorList>
    </citation>
    <scope>NUCLEOTIDE SEQUENCE</scope>
    <source>
        <strain evidence="2">ChiGjej1B1-19959</strain>
    </source>
</reference>
<feature type="transmembrane region" description="Helical" evidence="1">
    <location>
        <begin position="47"/>
        <end position="69"/>
    </location>
</feature>
<keyword evidence="1" id="KW-0812">Transmembrane</keyword>
<sequence length="199" mass="22278">MKKETEAARTRKTKKGWIAAGAWAAVVALYFGLNAILGLFGLKFTRYVSQTVGILSAVWALALLLYGVYRLSRVAKETLRVRTSMLCTAAAVLLSLAWVAALGASVVGTILVFEIHPVHIVERDGGKYVAEVTIFLSTRYVDYFDYKNIFVCGKEEKISETYADGSDDPLEEDNPQESLQDAYYADGRPAYHSEKWWRY</sequence>
<protein>
    <submittedName>
        <fullName evidence="2">Uncharacterized protein</fullName>
    </submittedName>
</protein>
<comment type="caution">
    <text evidence="2">The sequence shown here is derived from an EMBL/GenBank/DDBJ whole genome shotgun (WGS) entry which is preliminary data.</text>
</comment>
<feature type="transmembrane region" description="Helical" evidence="1">
    <location>
        <begin position="90"/>
        <end position="113"/>
    </location>
</feature>
<dbReference type="AlphaFoldDB" id="A0A9D1IGJ5"/>